<evidence type="ECO:0000256" key="2">
    <source>
        <dbReference type="SAM" id="MobiDB-lite"/>
    </source>
</evidence>
<evidence type="ECO:0000313" key="5">
    <source>
        <dbReference type="Proteomes" id="UP000824890"/>
    </source>
</evidence>
<name>A0ABQ8AGL7_BRANA</name>
<dbReference type="Proteomes" id="UP000824890">
    <property type="component" value="Unassembled WGS sequence"/>
</dbReference>
<dbReference type="InterPro" id="IPR016166">
    <property type="entry name" value="FAD-bd_PCMH"/>
</dbReference>
<feature type="region of interest" description="Disordered" evidence="2">
    <location>
        <begin position="282"/>
        <end position="325"/>
    </location>
</feature>
<feature type="compositionally biased region" description="Basic and acidic residues" evidence="2">
    <location>
        <begin position="299"/>
        <end position="319"/>
    </location>
</feature>
<dbReference type="Pfam" id="PF14392">
    <property type="entry name" value="zf-CCHC_4"/>
    <property type="match status" value="1"/>
</dbReference>
<sequence>MKVSKRLKERDTSKDRLACTAQFRNIIEINRAKLIARVETLVKMGQISRASVHMNLSLAVVGLINGYGIEGSSHLYGLFSDTAEAYEIVLAGVELVCATKDNEYSDLFYAIPWSQGTLGPLAAAEIKVIPVREEGVMMVGTYASKEEAKKKGNKINNVGVVVQDLIGTEEKERETIEHSSRHHGVLKQETLESVGKALGTFVKADVEGSKVRVLVDGDRPLKFECKVGFDNGDVVKVTIQYEDLYRYCFSCKRLPHEEGTCPDLNDEQREGNRLSRIAQHDLEEHATREAFSQPQRPRAGTEKEIHDTRSRGQELRRAEANPTEI</sequence>
<evidence type="ECO:0000259" key="3">
    <source>
        <dbReference type="PROSITE" id="PS51387"/>
    </source>
</evidence>
<dbReference type="InterPro" id="IPR036318">
    <property type="entry name" value="FAD-bd_PCMH-like_sf"/>
</dbReference>
<evidence type="ECO:0000313" key="4">
    <source>
        <dbReference type="EMBL" id="KAH0891661.1"/>
    </source>
</evidence>
<dbReference type="PROSITE" id="PS51387">
    <property type="entry name" value="FAD_PCMH"/>
    <property type="match status" value="1"/>
</dbReference>
<keyword evidence="5" id="KW-1185">Reference proteome</keyword>
<dbReference type="SUPFAM" id="SSF56176">
    <property type="entry name" value="FAD-binding/transporter-associated domain-like"/>
    <property type="match status" value="1"/>
</dbReference>
<organism evidence="4 5">
    <name type="scientific">Brassica napus</name>
    <name type="common">Rape</name>
    <dbReference type="NCBI Taxonomy" id="3708"/>
    <lineage>
        <taxon>Eukaryota</taxon>
        <taxon>Viridiplantae</taxon>
        <taxon>Streptophyta</taxon>
        <taxon>Embryophyta</taxon>
        <taxon>Tracheophyta</taxon>
        <taxon>Spermatophyta</taxon>
        <taxon>Magnoliopsida</taxon>
        <taxon>eudicotyledons</taxon>
        <taxon>Gunneridae</taxon>
        <taxon>Pentapetalae</taxon>
        <taxon>rosids</taxon>
        <taxon>malvids</taxon>
        <taxon>Brassicales</taxon>
        <taxon>Brassicaceae</taxon>
        <taxon>Brassiceae</taxon>
        <taxon>Brassica</taxon>
    </lineage>
</organism>
<dbReference type="InterPro" id="IPR040165">
    <property type="entry name" value="Diminuto-like"/>
</dbReference>
<accession>A0ABQ8AGL7</accession>
<dbReference type="InterPro" id="IPR025836">
    <property type="entry name" value="Zn_knuckle_CX2CX4HX4C"/>
</dbReference>
<protein>
    <recommendedName>
        <fullName evidence="3">FAD-binding PCMH-type domain-containing protein</fullName>
    </recommendedName>
</protein>
<comment type="caution">
    <text evidence="4">The sequence shown here is derived from an EMBL/GenBank/DDBJ whole genome shotgun (WGS) entry which is preliminary data.</text>
</comment>
<dbReference type="EMBL" id="JAGKQM010000013">
    <property type="protein sequence ID" value="KAH0891661.1"/>
    <property type="molecule type" value="Genomic_DNA"/>
</dbReference>
<evidence type="ECO:0000256" key="1">
    <source>
        <dbReference type="ARBA" id="ARBA00023002"/>
    </source>
</evidence>
<dbReference type="PANTHER" id="PTHR10801">
    <property type="entry name" value="24-DEHYDROCHOLESTEROL REDUCTASE"/>
    <property type="match status" value="1"/>
</dbReference>
<proteinExistence type="predicted"/>
<dbReference type="PANTHER" id="PTHR10801:SF0">
    <property type="entry name" value="DELTA(24)-STEROL REDUCTASE"/>
    <property type="match status" value="1"/>
</dbReference>
<keyword evidence="1" id="KW-0560">Oxidoreductase</keyword>
<feature type="domain" description="FAD-binding PCMH-type" evidence="3">
    <location>
        <begin position="1"/>
        <end position="131"/>
    </location>
</feature>
<dbReference type="Gene3D" id="3.30.465.10">
    <property type="match status" value="1"/>
</dbReference>
<reference evidence="4 5" key="1">
    <citation type="submission" date="2021-05" db="EMBL/GenBank/DDBJ databases">
        <title>Genome Assembly of Synthetic Allotetraploid Brassica napus Reveals Homoeologous Exchanges between Subgenomes.</title>
        <authorList>
            <person name="Davis J.T."/>
        </authorList>
    </citation>
    <scope>NUCLEOTIDE SEQUENCE [LARGE SCALE GENOMIC DNA]</scope>
    <source>
        <strain evidence="5">cv. Da-Ae</strain>
        <tissue evidence="4">Seedling</tissue>
    </source>
</reference>
<dbReference type="InterPro" id="IPR016169">
    <property type="entry name" value="FAD-bd_PCMH_sub2"/>
</dbReference>
<gene>
    <name evidence="4" type="ORF">HID58_054090</name>
</gene>